<feature type="region of interest" description="Disordered" evidence="1">
    <location>
        <begin position="26"/>
        <end position="72"/>
    </location>
</feature>
<dbReference type="PANTHER" id="PTHR15503:SF22">
    <property type="entry name" value="TRANSPOSON TY3-I GAG POLYPROTEIN"/>
    <property type="match status" value="1"/>
</dbReference>
<feature type="compositionally biased region" description="Basic and acidic residues" evidence="1">
    <location>
        <begin position="61"/>
        <end position="72"/>
    </location>
</feature>
<dbReference type="Pfam" id="PF08284">
    <property type="entry name" value="RVP_2"/>
    <property type="match status" value="1"/>
</dbReference>
<evidence type="ECO:0000256" key="1">
    <source>
        <dbReference type="SAM" id="MobiDB-lite"/>
    </source>
</evidence>
<dbReference type="EMBL" id="QJNS01000202">
    <property type="protein sequence ID" value="RYO82879.1"/>
    <property type="molecule type" value="Genomic_DNA"/>
</dbReference>
<feature type="compositionally biased region" description="Basic and acidic residues" evidence="1">
    <location>
        <begin position="26"/>
        <end position="38"/>
    </location>
</feature>
<dbReference type="InterPro" id="IPR021109">
    <property type="entry name" value="Peptidase_aspartic_dom_sf"/>
</dbReference>
<dbReference type="CDD" id="cd00303">
    <property type="entry name" value="retropepsin_like"/>
    <property type="match status" value="1"/>
</dbReference>
<gene>
    <name evidence="2" type="ORF">DL762_006400</name>
</gene>
<dbReference type="PANTHER" id="PTHR15503">
    <property type="entry name" value="LDOC1 RELATED"/>
    <property type="match status" value="1"/>
</dbReference>
<dbReference type="Gene3D" id="2.40.70.10">
    <property type="entry name" value="Acid Proteases"/>
    <property type="match status" value="1"/>
</dbReference>
<accession>A0ABY0H2M6</accession>
<comment type="caution">
    <text evidence="2">The sequence shown here is derived from an EMBL/GenBank/DDBJ whole genome shotgun (WGS) entry which is preliminary data.</text>
</comment>
<dbReference type="SUPFAM" id="SSF50630">
    <property type="entry name" value="Acid proteases"/>
    <property type="match status" value="1"/>
</dbReference>
<dbReference type="Proteomes" id="UP000294003">
    <property type="component" value="Unassembled WGS sequence"/>
</dbReference>
<evidence type="ECO:0000313" key="2">
    <source>
        <dbReference type="EMBL" id="RYO82879.1"/>
    </source>
</evidence>
<keyword evidence="3" id="KW-1185">Reference proteome</keyword>
<reference evidence="2 3" key="1">
    <citation type="submission" date="2018-06" db="EMBL/GenBank/DDBJ databases">
        <title>Complete Genomes of Monosporascus.</title>
        <authorList>
            <person name="Robinson A.J."/>
            <person name="Natvig D.O."/>
        </authorList>
    </citation>
    <scope>NUCLEOTIDE SEQUENCE [LARGE SCALE GENOMIC DNA]</scope>
    <source>
        <strain evidence="2 3">CBS 609.92</strain>
    </source>
</reference>
<sequence>MEPKTGSFAKYTDKVIIADRRTFDRYLEKKRTDRRGNDKSSSSRAKKDKGKPQKEASSASKEPKKDKSKNDNPEYEDCLICQDFEVRACKYHPGQTASRIAIELGCQCHLDSQKYEMHTEDGQLRPNISSHGQLSPELCELPECTIHKKTPSVNPYDLLHFTACYQDDYLIHLRAKEDNDFWPGWNDETPTEPDDECRCTEIPRWPEYPRSCYLHPESERSQKVISQGCLCYSPMLCIQHELLDMGTPPSEIYLFDPMTREIRNKRVSQEENQILKPQCKYGKKTWFRCKNDQCTKHARPSKVRHRGAPIDKTLCEVTKGTRSQIEIPLRYKGKVLKAMIDSGAEGNFISPAAAEKHQIPWKYKLKSYKLRTVDGSLSTYENGRVLRETEELPVQIQGHQERVSLDIADISGHDIILGMPWLCSSNPRIDWKKRTLSWDEMPDKDDREICYVIKEVRVPDQIFTVPPEYQGFKRLFKDREDHELPPYG</sequence>
<organism evidence="2 3">
    <name type="scientific">Monosporascus cannonballus</name>
    <dbReference type="NCBI Taxonomy" id="155416"/>
    <lineage>
        <taxon>Eukaryota</taxon>
        <taxon>Fungi</taxon>
        <taxon>Dikarya</taxon>
        <taxon>Ascomycota</taxon>
        <taxon>Pezizomycotina</taxon>
        <taxon>Sordariomycetes</taxon>
        <taxon>Xylariomycetidae</taxon>
        <taxon>Xylariales</taxon>
        <taxon>Xylariales incertae sedis</taxon>
        <taxon>Monosporascus</taxon>
    </lineage>
</organism>
<protein>
    <recommendedName>
        <fullName evidence="4">Peptidase A2 domain-containing protein</fullName>
    </recommendedName>
</protein>
<evidence type="ECO:0008006" key="4">
    <source>
        <dbReference type="Google" id="ProtNLM"/>
    </source>
</evidence>
<name>A0ABY0H2M6_9PEZI</name>
<evidence type="ECO:0000313" key="3">
    <source>
        <dbReference type="Proteomes" id="UP000294003"/>
    </source>
</evidence>
<proteinExistence type="predicted"/>
<dbReference type="InterPro" id="IPR032567">
    <property type="entry name" value="RTL1-rel"/>
</dbReference>